<accession>A0ABT9TRL2</accession>
<proteinExistence type="inferred from homology"/>
<keyword evidence="7" id="KW-1185">Reference proteome</keyword>
<comment type="catalytic activity">
    <reaction evidence="4">
        <text>a 4-saturated-(3S)-3-hydroxyacyl-CoA = a (3E)-enoyl-CoA + H2O</text>
        <dbReference type="Rhea" id="RHEA:20724"/>
        <dbReference type="ChEBI" id="CHEBI:15377"/>
        <dbReference type="ChEBI" id="CHEBI:58521"/>
        <dbReference type="ChEBI" id="CHEBI:137480"/>
        <dbReference type="EC" id="4.2.1.17"/>
    </reaction>
</comment>
<evidence type="ECO:0000256" key="4">
    <source>
        <dbReference type="ARBA" id="ARBA00023717"/>
    </source>
</evidence>
<keyword evidence="2" id="KW-0456">Lyase</keyword>
<protein>
    <submittedName>
        <fullName evidence="6">Enoyl-CoA hydratase/carnithine racemase</fullName>
    </submittedName>
</protein>
<reference evidence="6 7" key="1">
    <citation type="submission" date="2023-07" db="EMBL/GenBank/DDBJ databases">
        <title>Sorghum-associated microbial communities from plants grown in Nebraska, USA.</title>
        <authorList>
            <person name="Schachtman D."/>
        </authorList>
    </citation>
    <scope>NUCLEOTIDE SEQUENCE [LARGE SCALE GENOMIC DNA]</scope>
    <source>
        <strain evidence="6 7">CC523</strain>
    </source>
</reference>
<comment type="catalytic activity">
    <reaction evidence="3">
        <text>a (3S)-3-hydroxyacyl-CoA = a (2E)-enoyl-CoA + H2O</text>
        <dbReference type="Rhea" id="RHEA:16105"/>
        <dbReference type="ChEBI" id="CHEBI:15377"/>
        <dbReference type="ChEBI" id="CHEBI:57318"/>
        <dbReference type="ChEBI" id="CHEBI:58856"/>
        <dbReference type="EC" id="4.2.1.17"/>
    </reaction>
</comment>
<dbReference type="Proteomes" id="UP001244563">
    <property type="component" value="Unassembled WGS sequence"/>
</dbReference>
<dbReference type="CDD" id="cd06558">
    <property type="entry name" value="crotonase-like"/>
    <property type="match status" value="1"/>
</dbReference>
<sequence length="271" mass="28623">MTTEPTVLSSTKNGVLYLTLNREKKYNAIDSSVITGVREAVAKANASNDVGAIVITGNGKAFCAGADISQYHEADPDLLKEFTASANELCRDIEQSRIPVIGAVNGVALGGGFEIALSCDILLSSTAASFGLPEISLGLIPGWGGTQRITRLLGRHRASEMIMLASRLSAEEARSLGIISSTHEPDELLDAARNLGERLASGPREASAAAKQAIAEVARLPRSGFETEQELLDSLFRTADGIEGVRAFVDKRNPEFGIGRQPDSQTAGIGK</sequence>
<gene>
    <name evidence="6" type="ORF">J2T10_003993</name>
</gene>
<evidence type="ECO:0000313" key="7">
    <source>
        <dbReference type="Proteomes" id="UP001244563"/>
    </source>
</evidence>
<dbReference type="SUPFAM" id="SSF52096">
    <property type="entry name" value="ClpP/crotonase"/>
    <property type="match status" value="1"/>
</dbReference>
<dbReference type="RefSeq" id="WP_306879526.1">
    <property type="nucleotide sequence ID" value="NZ_JAUSSW010000015.1"/>
</dbReference>
<dbReference type="EMBL" id="JAUSSW010000015">
    <property type="protein sequence ID" value="MDQ0104319.1"/>
    <property type="molecule type" value="Genomic_DNA"/>
</dbReference>
<evidence type="ECO:0000313" key="6">
    <source>
        <dbReference type="EMBL" id="MDQ0104319.1"/>
    </source>
</evidence>
<evidence type="ECO:0000256" key="3">
    <source>
        <dbReference type="ARBA" id="ARBA00023709"/>
    </source>
</evidence>
<name>A0ABT9TRL2_PAENI</name>
<evidence type="ECO:0000256" key="2">
    <source>
        <dbReference type="ARBA" id="ARBA00023239"/>
    </source>
</evidence>
<dbReference type="InterPro" id="IPR018376">
    <property type="entry name" value="Enoyl-CoA_hyd/isom_CS"/>
</dbReference>
<dbReference type="InterPro" id="IPR014748">
    <property type="entry name" value="Enoyl-CoA_hydra_C"/>
</dbReference>
<dbReference type="InterPro" id="IPR029045">
    <property type="entry name" value="ClpP/crotonase-like_dom_sf"/>
</dbReference>
<dbReference type="PANTHER" id="PTHR11941:SF54">
    <property type="entry name" value="ENOYL-COA HYDRATASE, MITOCHONDRIAL"/>
    <property type="match status" value="1"/>
</dbReference>
<organism evidence="6 7">
    <name type="scientific">Paenarthrobacter nicotinovorans</name>
    <name type="common">Arthrobacter nicotinovorans</name>
    <dbReference type="NCBI Taxonomy" id="29320"/>
    <lineage>
        <taxon>Bacteria</taxon>
        <taxon>Bacillati</taxon>
        <taxon>Actinomycetota</taxon>
        <taxon>Actinomycetes</taxon>
        <taxon>Micrococcales</taxon>
        <taxon>Micrococcaceae</taxon>
        <taxon>Paenarthrobacter</taxon>
    </lineage>
</organism>
<evidence type="ECO:0000256" key="5">
    <source>
        <dbReference type="RuleBase" id="RU003707"/>
    </source>
</evidence>
<dbReference type="Gene3D" id="1.10.12.10">
    <property type="entry name" value="Lyase 2-enoyl-coa Hydratase, Chain A, domain 2"/>
    <property type="match status" value="1"/>
</dbReference>
<dbReference type="InterPro" id="IPR001753">
    <property type="entry name" value="Enoyl-CoA_hydra/iso"/>
</dbReference>
<dbReference type="PROSITE" id="PS00166">
    <property type="entry name" value="ENOYL_COA_HYDRATASE"/>
    <property type="match status" value="1"/>
</dbReference>
<comment type="similarity">
    <text evidence="1 5">Belongs to the enoyl-CoA hydratase/isomerase family.</text>
</comment>
<dbReference type="Gene3D" id="3.90.226.10">
    <property type="entry name" value="2-enoyl-CoA Hydratase, Chain A, domain 1"/>
    <property type="match status" value="1"/>
</dbReference>
<dbReference type="PANTHER" id="PTHR11941">
    <property type="entry name" value="ENOYL-COA HYDRATASE-RELATED"/>
    <property type="match status" value="1"/>
</dbReference>
<evidence type="ECO:0000256" key="1">
    <source>
        <dbReference type="ARBA" id="ARBA00005254"/>
    </source>
</evidence>
<dbReference type="Pfam" id="PF00378">
    <property type="entry name" value="ECH_1"/>
    <property type="match status" value="1"/>
</dbReference>
<comment type="caution">
    <text evidence="6">The sequence shown here is derived from an EMBL/GenBank/DDBJ whole genome shotgun (WGS) entry which is preliminary data.</text>
</comment>